<feature type="domain" description="AIG1-type G" evidence="4">
    <location>
        <begin position="18"/>
        <end position="90"/>
    </location>
</feature>
<evidence type="ECO:0000256" key="1">
    <source>
        <dbReference type="ARBA" id="ARBA00008535"/>
    </source>
</evidence>
<dbReference type="Ensembl" id="ENSSANT00000052218.1">
    <property type="protein sequence ID" value="ENSSANP00000049119.1"/>
    <property type="gene ID" value="ENSSANG00000024680.1"/>
</dbReference>
<reference evidence="5" key="2">
    <citation type="submission" date="2025-09" db="UniProtKB">
        <authorList>
            <consortium name="Ensembl"/>
        </authorList>
    </citation>
    <scope>IDENTIFICATION</scope>
</reference>
<dbReference type="InterPro" id="IPR045058">
    <property type="entry name" value="GIMA/IAN/Toc"/>
</dbReference>
<evidence type="ECO:0000259" key="4">
    <source>
        <dbReference type="Pfam" id="PF04548"/>
    </source>
</evidence>
<comment type="similarity">
    <text evidence="1">Belongs to the TRAFAC class TrmE-Era-EngA-EngB-Septin-like GTPase superfamily. AIG1/Toc34/Toc159-like paraseptin GTPase family. IAN subfamily.</text>
</comment>
<keyword evidence="2" id="KW-0547">Nucleotide-binding</keyword>
<dbReference type="GO" id="GO:0005525">
    <property type="term" value="F:GTP binding"/>
    <property type="evidence" value="ECO:0007669"/>
    <property type="project" value="UniProtKB-KW"/>
</dbReference>
<dbReference type="InterPro" id="IPR027417">
    <property type="entry name" value="P-loop_NTPase"/>
</dbReference>
<evidence type="ECO:0000313" key="5">
    <source>
        <dbReference type="Ensembl" id="ENSSANP00000049119.1"/>
    </source>
</evidence>
<dbReference type="Gene3D" id="3.40.50.300">
    <property type="entry name" value="P-loop containing nucleotide triphosphate hydrolases"/>
    <property type="match status" value="1"/>
</dbReference>
<evidence type="ECO:0000313" key="6">
    <source>
        <dbReference type="Proteomes" id="UP000472260"/>
    </source>
</evidence>
<dbReference type="AlphaFoldDB" id="A0A671NZT8"/>
<name>A0A671NZT8_9TELE</name>
<protein>
    <recommendedName>
        <fullName evidence="4">AIG1-type G domain-containing protein</fullName>
    </recommendedName>
</protein>
<dbReference type="PANTHER" id="PTHR10903">
    <property type="entry name" value="GTPASE, IMAP FAMILY MEMBER-RELATED"/>
    <property type="match status" value="1"/>
</dbReference>
<reference evidence="5" key="1">
    <citation type="submission" date="2025-08" db="UniProtKB">
        <authorList>
            <consortium name="Ensembl"/>
        </authorList>
    </citation>
    <scope>IDENTIFICATION</scope>
</reference>
<dbReference type="Pfam" id="PF04548">
    <property type="entry name" value="AIG1"/>
    <property type="match status" value="1"/>
</dbReference>
<dbReference type="SUPFAM" id="SSF52540">
    <property type="entry name" value="P-loop containing nucleoside triphosphate hydrolases"/>
    <property type="match status" value="1"/>
</dbReference>
<dbReference type="PANTHER" id="PTHR10903:SF184">
    <property type="entry name" value="GTP-BINDING PROTEIN A"/>
    <property type="match status" value="1"/>
</dbReference>
<organism evidence="5 6">
    <name type="scientific">Sinocyclocheilus anshuiensis</name>
    <dbReference type="NCBI Taxonomy" id="1608454"/>
    <lineage>
        <taxon>Eukaryota</taxon>
        <taxon>Metazoa</taxon>
        <taxon>Chordata</taxon>
        <taxon>Craniata</taxon>
        <taxon>Vertebrata</taxon>
        <taxon>Euteleostomi</taxon>
        <taxon>Actinopterygii</taxon>
        <taxon>Neopterygii</taxon>
        <taxon>Teleostei</taxon>
        <taxon>Ostariophysi</taxon>
        <taxon>Cypriniformes</taxon>
        <taxon>Cyprinidae</taxon>
        <taxon>Cyprininae</taxon>
        <taxon>Sinocyclocheilus</taxon>
    </lineage>
</organism>
<evidence type="ECO:0000256" key="3">
    <source>
        <dbReference type="ARBA" id="ARBA00023134"/>
    </source>
</evidence>
<proteinExistence type="inferred from homology"/>
<sequence length="130" mass="14716">MQGIFVGHTTKMEPKAYLNLILLGKKRAGKSVSGNTILGREAFISRRRSGSVTPDNTVESGTVDGFPVNVYDTPGFCDPELSEDEIQQKMFFRDVNQVTVCLCWSSKLIVSLKKREKLWRRLRSCWEKSA</sequence>
<keyword evidence="3" id="KW-0342">GTP-binding</keyword>
<accession>A0A671NZT8</accession>
<dbReference type="Proteomes" id="UP000472260">
    <property type="component" value="Unassembled WGS sequence"/>
</dbReference>
<keyword evidence="6" id="KW-1185">Reference proteome</keyword>
<evidence type="ECO:0000256" key="2">
    <source>
        <dbReference type="ARBA" id="ARBA00022741"/>
    </source>
</evidence>
<dbReference type="InterPro" id="IPR006703">
    <property type="entry name" value="G_AIG1"/>
</dbReference>